<dbReference type="RefSeq" id="WP_248945056.1">
    <property type="nucleotide sequence ID" value="NZ_CBCSGY010000005.1"/>
</dbReference>
<evidence type="ECO:0000313" key="1">
    <source>
        <dbReference type="EMBL" id="MCL1028774.1"/>
    </source>
</evidence>
<evidence type="ECO:0000313" key="2">
    <source>
        <dbReference type="Proteomes" id="UP001165275"/>
    </source>
</evidence>
<gene>
    <name evidence="1" type="ORF">KAJ71_07015</name>
</gene>
<comment type="caution">
    <text evidence="1">The sequence shown here is derived from an EMBL/GenBank/DDBJ whole genome shotgun (WGS) entry which is preliminary data.</text>
</comment>
<dbReference type="EMBL" id="JAGQDC010000004">
    <property type="protein sequence ID" value="MCL1028774.1"/>
    <property type="molecule type" value="Genomic_DNA"/>
</dbReference>
<reference evidence="1" key="1">
    <citation type="submission" date="2021-04" db="EMBL/GenBank/DDBJ databases">
        <title>Genome sequence of Serratia sp. arafor3.</title>
        <authorList>
            <person name="Besaury L."/>
        </authorList>
    </citation>
    <scope>NUCLEOTIDE SEQUENCE</scope>
    <source>
        <strain evidence="1">Arafor3</strain>
    </source>
</reference>
<keyword evidence="2" id="KW-1185">Reference proteome</keyword>
<accession>A0ABT0KAK3</accession>
<dbReference type="PROSITE" id="PS51257">
    <property type="entry name" value="PROKAR_LIPOPROTEIN"/>
    <property type="match status" value="1"/>
</dbReference>
<name>A0ABT0KAK3_9GAMM</name>
<proteinExistence type="predicted"/>
<organism evidence="1 2">
    <name type="scientific">Serratia silvae</name>
    <dbReference type="NCBI Taxonomy" id="2824122"/>
    <lineage>
        <taxon>Bacteria</taxon>
        <taxon>Pseudomonadati</taxon>
        <taxon>Pseudomonadota</taxon>
        <taxon>Gammaproteobacteria</taxon>
        <taxon>Enterobacterales</taxon>
        <taxon>Yersiniaceae</taxon>
        <taxon>Serratia</taxon>
    </lineage>
</organism>
<dbReference type="Proteomes" id="UP001165275">
    <property type="component" value="Unassembled WGS sequence"/>
</dbReference>
<protein>
    <submittedName>
        <fullName evidence="1">Uncharacterized protein</fullName>
    </submittedName>
</protein>
<sequence>MRAVLTGLILGSAVIVSGCQMDKFTENRGRLVTGVTWSCSGSAAPEGEIMPPQWYDNMIQCASQNNFKAAAMSYLFAGTYSWYDARMLDTHYARNLHSALPERSLVKLTYAQQTKLRSALGDLMGSNDSKQEICRVIAKAGSPRYQPDYMMKNSISLTRLGADKEARFSEALRNYLHCT</sequence>